<gene>
    <name evidence="1" type="ORF">KS407_00560</name>
</gene>
<protein>
    <recommendedName>
        <fullName evidence="3">Molecular chaperone DnaJ</fullName>
    </recommendedName>
</protein>
<evidence type="ECO:0000313" key="2">
    <source>
        <dbReference type="Proteomes" id="UP000790580"/>
    </source>
</evidence>
<keyword evidence="2" id="KW-1185">Reference proteome</keyword>
<dbReference type="EMBL" id="JAHQCR010000007">
    <property type="protein sequence ID" value="MBU9719928.1"/>
    <property type="molecule type" value="Genomic_DNA"/>
</dbReference>
<evidence type="ECO:0000313" key="1">
    <source>
        <dbReference type="EMBL" id="MBU9719928.1"/>
    </source>
</evidence>
<dbReference type="Proteomes" id="UP000790580">
    <property type="component" value="Unassembled WGS sequence"/>
</dbReference>
<comment type="caution">
    <text evidence="1">The sequence shown here is derived from an EMBL/GenBank/DDBJ whole genome shotgun (WGS) entry which is preliminary data.</text>
</comment>
<reference evidence="1 2" key="1">
    <citation type="submission" date="2021-06" db="EMBL/GenBank/DDBJ databases">
        <title>Bacillus sp. RD4P76, an endophyte from a halophyte.</title>
        <authorList>
            <person name="Sun J.-Q."/>
        </authorList>
    </citation>
    <scope>NUCLEOTIDE SEQUENCE [LARGE SCALE GENOMIC DNA]</scope>
    <source>
        <strain evidence="1 2">JCM 17098</strain>
    </source>
</reference>
<dbReference type="RefSeq" id="WP_176371376.1">
    <property type="nucleotide sequence ID" value="NZ_JAHQCR010000007.1"/>
</dbReference>
<accession>A0ABS6JN70</accession>
<sequence>MNCEKCSGNGEVGCQKCHSGSMYKMSNGEMSERCDHCEGTGIVHCYQCAGSGRID</sequence>
<organism evidence="1 2">
    <name type="scientific">Evansella alkalicola</name>
    <dbReference type="NCBI Taxonomy" id="745819"/>
    <lineage>
        <taxon>Bacteria</taxon>
        <taxon>Bacillati</taxon>
        <taxon>Bacillota</taxon>
        <taxon>Bacilli</taxon>
        <taxon>Bacillales</taxon>
        <taxon>Bacillaceae</taxon>
        <taxon>Evansella</taxon>
    </lineage>
</organism>
<evidence type="ECO:0008006" key="3">
    <source>
        <dbReference type="Google" id="ProtNLM"/>
    </source>
</evidence>
<dbReference type="InterPro" id="IPR036410">
    <property type="entry name" value="HSP_DnaJ_Cys-rich_dom_sf"/>
</dbReference>
<proteinExistence type="predicted"/>
<dbReference type="SUPFAM" id="SSF57938">
    <property type="entry name" value="DnaJ/Hsp40 cysteine-rich domain"/>
    <property type="match status" value="1"/>
</dbReference>
<name>A0ABS6JN70_9BACI</name>